<name>A0A3E3DYV6_9FIRM</name>
<keyword evidence="3" id="KW-0560">Oxidoreductase</keyword>
<sequence>MEEIKNIRFGCLTKKGCAEVHEMPLKDLKDNEVLIKQLACNICTADYTQWLGLREHNGYPISGGHEGSGVVIKKGLNVSDLEIGDFVALANNYCGSCEFCRSGRESECRIRATYDDHGIYKGRMGFADYFIRPVTSVIKMNKELTPGEAAFLEPVATVVKGIKKLRLKPFEKVVVIGAGTMGMLNAFVARAYGAQVIISEMMENKLDTAKKLGFSTINPSKENAVDKVMEFTSNKGADIVIIAVGNTNANIEASKMLKKMDGKMLLFAASYPSPEIGITANDIHYRRIEVIGTYLADLKDFLNAADLLNTKKIDVSKLIEKNTYYLDDINEAFKEASTPGKYRVSVLLHKE</sequence>
<protein>
    <submittedName>
        <fullName evidence="7">Alcohol dehydrogenase</fullName>
    </submittedName>
</protein>
<evidence type="ECO:0000256" key="4">
    <source>
        <dbReference type="RuleBase" id="RU361277"/>
    </source>
</evidence>
<evidence type="ECO:0000256" key="2">
    <source>
        <dbReference type="ARBA" id="ARBA00022833"/>
    </source>
</evidence>
<reference evidence="7 8" key="1">
    <citation type="submission" date="2018-08" db="EMBL/GenBank/DDBJ databases">
        <title>A genome reference for cultivated species of the human gut microbiota.</title>
        <authorList>
            <person name="Zou Y."/>
            <person name="Xue W."/>
            <person name="Luo G."/>
        </authorList>
    </citation>
    <scope>NUCLEOTIDE SEQUENCE [LARGE SCALE GENOMIC DNA]</scope>
    <source>
        <strain evidence="7 8">AM25-6</strain>
    </source>
</reference>
<dbReference type="InterPro" id="IPR011032">
    <property type="entry name" value="GroES-like_sf"/>
</dbReference>
<dbReference type="InterPro" id="IPR050129">
    <property type="entry name" value="Zn_alcohol_dh"/>
</dbReference>
<organism evidence="7 8">
    <name type="scientific">Anaerofustis stercorihominis</name>
    <dbReference type="NCBI Taxonomy" id="214853"/>
    <lineage>
        <taxon>Bacteria</taxon>
        <taxon>Bacillati</taxon>
        <taxon>Bacillota</taxon>
        <taxon>Clostridia</taxon>
        <taxon>Eubacteriales</taxon>
        <taxon>Eubacteriaceae</taxon>
        <taxon>Anaerofustis</taxon>
    </lineage>
</organism>
<feature type="domain" description="Alcohol dehydrogenase-like C-terminal" evidence="5">
    <location>
        <begin position="182"/>
        <end position="308"/>
    </location>
</feature>
<feature type="domain" description="Alcohol dehydrogenase-like N-terminal" evidence="6">
    <location>
        <begin position="30"/>
        <end position="141"/>
    </location>
</feature>
<gene>
    <name evidence="7" type="ORF">DW687_06775</name>
</gene>
<dbReference type="PANTHER" id="PTHR43401:SF2">
    <property type="entry name" value="L-THREONINE 3-DEHYDROGENASE"/>
    <property type="match status" value="1"/>
</dbReference>
<proteinExistence type="inferred from homology"/>
<keyword evidence="2 4" id="KW-0862">Zinc</keyword>
<dbReference type="InterPro" id="IPR013149">
    <property type="entry name" value="ADH-like_C"/>
</dbReference>
<comment type="similarity">
    <text evidence="4">Belongs to the zinc-containing alcohol dehydrogenase family.</text>
</comment>
<dbReference type="Proteomes" id="UP000261212">
    <property type="component" value="Unassembled WGS sequence"/>
</dbReference>
<accession>A0A3E3DYV6</accession>
<dbReference type="InterPro" id="IPR002328">
    <property type="entry name" value="ADH_Zn_CS"/>
</dbReference>
<evidence type="ECO:0000256" key="1">
    <source>
        <dbReference type="ARBA" id="ARBA00022723"/>
    </source>
</evidence>
<comment type="cofactor">
    <cofactor evidence="4">
        <name>Zn(2+)</name>
        <dbReference type="ChEBI" id="CHEBI:29105"/>
    </cofactor>
</comment>
<dbReference type="Gene3D" id="3.40.50.720">
    <property type="entry name" value="NAD(P)-binding Rossmann-like Domain"/>
    <property type="match status" value="1"/>
</dbReference>
<dbReference type="AlphaFoldDB" id="A0A3E3DYV6"/>
<dbReference type="Pfam" id="PF08240">
    <property type="entry name" value="ADH_N"/>
    <property type="match status" value="1"/>
</dbReference>
<evidence type="ECO:0000259" key="6">
    <source>
        <dbReference type="Pfam" id="PF08240"/>
    </source>
</evidence>
<dbReference type="GO" id="GO:0008270">
    <property type="term" value="F:zinc ion binding"/>
    <property type="evidence" value="ECO:0007669"/>
    <property type="project" value="InterPro"/>
</dbReference>
<dbReference type="EMBL" id="QUSM01000003">
    <property type="protein sequence ID" value="RGD74464.1"/>
    <property type="molecule type" value="Genomic_DNA"/>
</dbReference>
<dbReference type="Pfam" id="PF00107">
    <property type="entry name" value="ADH_zinc_N"/>
    <property type="match status" value="1"/>
</dbReference>
<evidence type="ECO:0000313" key="7">
    <source>
        <dbReference type="EMBL" id="RGD74464.1"/>
    </source>
</evidence>
<dbReference type="PANTHER" id="PTHR43401">
    <property type="entry name" value="L-THREONINE 3-DEHYDROGENASE"/>
    <property type="match status" value="1"/>
</dbReference>
<evidence type="ECO:0000313" key="8">
    <source>
        <dbReference type="Proteomes" id="UP000261212"/>
    </source>
</evidence>
<evidence type="ECO:0000259" key="5">
    <source>
        <dbReference type="Pfam" id="PF00107"/>
    </source>
</evidence>
<evidence type="ECO:0000256" key="3">
    <source>
        <dbReference type="ARBA" id="ARBA00023002"/>
    </source>
</evidence>
<dbReference type="PROSITE" id="PS00059">
    <property type="entry name" value="ADH_ZINC"/>
    <property type="match status" value="1"/>
</dbReference>
<comment type="caution">
    <text evidence="7">The sequence shown here is derived from an EMBL/GenBank/DDBJ whole genome shotgun (WGS) entry which is preliminary data.</text>
</comment>
<dbReference type="RefSeq" id="WP_007049053.1">
    <property type="nucleotide sequence ID" value="NZ_CABKNJ010000005.1"/>
</dbReference>
<dbReference type="InterPro" id="IPR036291">
    <property type="entry name" value="NAD(P)-bd_dom_sf"/>
</dbReference>
<dbReference type="GO" id="GO:0016491">
    <property type="term" value="F:oxidoreductase activity"/>
    <property type="evidence" value="ECO:0007669"/>
    <property type="project" value="UniProtKB-KW"/>
</dbReference>
<dbReference type="SUPFAM" id="SSF51735">
    <property type="entry name" value="NAD(P)-binding Rossmann-fold domains"/>
    <property type="match status" value="1"/>
</dbReference>
<dbReference type="SUPFAM" id="SSF50129">
    <property type="entry name" value="GroES-like"/>
    <property type="match status" value="1"/>
</dbReference>
<keyword evidence="1 4" id="KW-0479">Metal-binding</keyword>
<dbReference type="InterPro" id="IPR013154">
    <property type="entry name" value="ADH-like_N"/>
</dbReference>
<dbReference type="Gene3D" id="3.90.180.10">
    <property type="entry name" value="Medium-chain alcohol dehydrogenases, catalytic domain"/>
    <property type="match status" value="1"/>
</dbReference>
<dbReference type="GeneID" id="97999529"/>